<feature type="domain" description="Orc1-like AAA ATPase" evidence="2">
    <location>
        <begin position="54"/>
        <end position="108"/>
    </location>
</feature>
<name>A0A0F8AYX8_9EURY</name>
<organism evidence="3 4">
    <name type="scientific">Halorubrum saccharovorum</name>
    <dbReference type="NCBI Taxonomy" id="2248"/>
    <lineage>
        <taxon>Archaea</taxon>
        <taxon>Methanobacteriati</taxon>
        <taxon>Methanobacteriota</taxon>
        <taxon>Stenosarchaea group</taxon>
        <taxon>Halobacteria</taxon>
        <taxon>Halobacteriales</taxon>
        <taxon>Haloferacaceae</taxon>
        <taxon>Halorubrum</taxon>
    </lineage>
</organism>
<reference evidence="3 4" key="1">
    <citation type="journal article" date="2015" name="Genome Announc.">
        <title>Draft genome sequence of a Halorubrum H3 strain isolated from the burlinskoye salt lake (Altai Krai, Russia).</title>
        <authorList>
            <person name="Rozanov A.S."/>
            <person name="Bryanskaya A.V."/>
            <person name="Malup T.K."/>
            <person name="Kotenko A.V."/>
            <person name="Peltek S.E."/>
        </authorList>
    </citation>
    <scope>NUCLEOTIDE SEQUENCE [LARGE SCALE GENOMIC DNA]</scope>
    <source>
        <strain evidence="3 4">H3</strain>
    </source>
</reference>
<proteinExistence type="predicted"/>
<dbReference type="InterPro" id="IPR027417">
    <property type="entry name" value="P-loop_NTPase"/>
</dbReference>
<evidence type="ECO:0000313" key="4">
    <source>
        <dbReference type="Proteomes" id="UP000053331"/>
    </source>
</evidence>
<dbReference type="Proteomes" id="UP000053331">
    <property type="component" value="Unassembled WGS sequence"/>
</dbReference>
<gene>
    <name evidence="3" type="ORF">FK85_23180</name>
</gene>
<dbReference type="Pfam" id="PF13191">
    <property type="entry name" value="AAA_16"/>
    <property type="match status" value="1"/>
</dbReference>
<dbReference type="AlphaFoldDB" id="A0A0F8AYX8"/>
<feature type="region of interest" description="Disordered" evidence="1">
    <location>
        <begin position="1"/>
        <end position="26"/>
    </location>
</feature>
<dbReference type="Gene3D" id="3.40.50.300">
    <property type="entry name" value="P-loop containing nucleotide triphosphate hydrolases"/>
    <property type="match status" value="1"/>
</dbReference>
<dbReference type="EMBL" id="JNFH02000001">
    <property type="protein sequence ID" value="KKF40160.1"/>
    <property type="molecule type" value="Genomic_DNA"/>
</dbReference>
<dbReference type="SUPFAM" id="SSF52540">
    <property type="entry name" value="P-loop containing nucleoside triphosphate hydrolases"/>
    <property type="match status" value="1"/>
</dbReference>
<accession>A0A0F8AYX8</accession>
<protein>
    <recommendedName>
        <fullName evidence="2">Orc1-like AAA ATPase domain-containing protein</fullName>
    </recommendedName>
</protein>
<evidence type="ECO:0000313" key="3">
    <source>
        <dbReference type="EMBL" id="KKF40160.1"/>
    </source>
</evidence>
<evidence type="ECO:0000259" key="2">
    <source>
        <dbReference type="Pfam" id="PF13191"/>
    </source>
</evidence>
<evidence type="ECO:0000256" key="1">
    <source>
        <dbReference type="SAM" id="MobiDB-lite"/>
    </source>
</evidence>
<dbReference type="CDD" id="cd00009">
    <property type="entry name" value="AAA"/>
    <property type="match status" value="1"/>
</dbReference>
<keyword evidence="4" id="KW-1185">Reference proteome</keyword>
<dbReference type="InterPro" id="IPR041664">
    <property type="entry name" value="AAA_16"/>
</dbReference>
<sequence>MEGDETDSGQPDTDSSGSQESGSSVVDSILDGDVQTVFENKDLVDSSTIVDQDRIYGRDEQLAAEARAFRDTLDGERPPDLLLYGPSGTGKTLTVKAVANKVKERAQESGIEFDFVAVAVLNRC</sequence>
<feature type="compositionally biased region" description="Low complexity" evidence="1">
    <location>
        <begin position="14"/>
        <end position="26"/>
    </location>
</feature>
<comment type="caution">
    <text evidence="3">The sequence shown here is derived from an EMBL/GenBank/DDBJ whole genome shotgun (WGS) entry which is preliminary data.</text>
</comment>